<feature type="region of interest" description="Disordered" evidence="1">
    <location>
        <begin position="98"/>
        <end position="121"/>
    </location>
</feature>
<dbReference type="OrthoDB" id="6024565at2"/>
<reference evidence="2 3" key="1">
    <citation type="submission" date="2019-03" db="EMBL/GenBank/DDBJ databases">
        <title>Genomic Encyclopedia of Type Strains, Phase IV (KMG-IV): sequencing the most valuable type-strain genomes for metagenomic binning, comparative biology and taxonomic classification.</title>
        <authorList>
            <person name="Goeker M."/>
        </authorList>
    </citation>
    <scope>NUCLEOTIDE SEQUENCE [LARGE SCALE GENOMIC DNA]</scope>
    <source>
        <strain evidence="2 3">DSM 21667</strain>
    </source>
</reference>
<organism evidence="2 3">
    <name type="scientific">Tahibacter aquaticus</name>
    <dbReference type="NCBI Taxonomy" id="520092"/>
    <lineage>
        <taxon>Bacteria</taxon>
        <taxon>Pseudomonadati</taxon>
        <taxon>Pseudomonadota</taxon>
        <taxon>Gammaproteobacteria</taxon>
        <taxon>Lysobacterales</taxon>
        <taxon>Rhodanobacteraceae</taxon>
        <taxon>Tahibacter</taxon>
    </lineage>
</organism>
<evidence type="ECO:0000313" key="3">
    <source>
        <dbReference type="Proteomes" id="UP000295293"/>
    </source>
</evidence>
<proteinExistence type="predicted"/>
<accession>A0A4R6YTT7</accession>
<protein>
    <submittedName>
        <fullName evidence="2">Uncharacterized protein</fullName>
    </submittedName>
</protein>
<gene>
    <name evidence="2" type="ORF">DFR29_110240</name>
</gene>
<name>A0A4R6YTT7_9GAMM</name>
<sequence length="121" mass="13370">MGYDIAIGRCLEIENETATAKVELATLRKLRPQEDFPVNSKARLRIELSICSRQRPPRQGEELFLDIDKVKIGGASQLDADGDGSFVNVDIRLLAADMDPLPRPSPADKSRGATWPPKKGR</sequence>
<dbReference type="Proteomes" id="UP000295293">
    <property type="component" value="Unassembled WGS sequence"/>
</dbReference>
<dbReference type="RefSeq" id="WP_133819827.1">
    <property type="nucleotide sequence ID" value="NZ_SNZH01000010.1"/>
</dbReference>
<evidence type="ECO:0000256" key="1">
    <source>
        <dbReference type="SAM" id="MobiDB-lite"/>
    </source>
</evidence>
<dbReference type="EMBL" id="SNZH01000010">
    <property type="protein sequence ID" value="TDR41756.1"/>
    <property type="molecule type" value="Genomic_DNA"/>
</dbReference>
<dbReference type="AlphaFoldDB" id="A0A4R6YTT7"/>
<comment type="caution">
    <text evidence="2">The sequence shown here is derived from an EMBL/GenBank/DDBJ whole genome shotgun (WGS) entry which is preliminary data.</text>
</comment>
<evidence type="ECO:0000313" key="2">
    <source>
        <dbReference type="EMBL" id="TDR41756.1"/>
    </source>
</evidence>
<keyword evidence="3" id="KW-1185">Reference proteome</keyword>